<dbReference type="InterPro" id="IPR003750">
    <property type="entry name" value="Put_MeTrfase-C9orf114-like"/>
</dbReference>
<dbReference type="KEGG" id="lak:106158205"/>
<evidence type="ECO:0000256" key="11">
    <source>
        <dbReference type="ARBA" id="ARBA00093377"/>
    </source>
</evidence>
<name>A0A1S3HWX6_LINAN</name>
<accession>A0A1S3HWX6</accession>
<gene>
    <name evidence="15" type="primary">LOC106158205</name>
</gene>
<evidence type="ECO:0000256" key="1">
    <source>
        <dbReference type="ARBA" id="ARBA00004496"/>
    </source>
</evidence>
<proteinExistence type="inferred from homology"/>
<keyword evidence="5" id="KW-0808">Transferase</keyword>
<dbReference type="GeneID" id="106158205"/>
<comment type="subcellular location">
    <subcellularLocation>
        <location evidence="1">Cytoplasm</location>
    </subcellularLocation>
</comment>
<evidence type="ECO:0000256" key="3">
    <source>
        <dbReference type="ARBA" id="ARBA00022490"/>
    </source>
</evidence>
<evidence type="ECO:0000256" key="8">
    <source>
        <dbReference type="ARBA" id="ARBA00078957"/>
    </source>
</evidence>
<evidence type="ECO:0000313" key="15">
    <source>
        <dbReference type="RefSeq" id="XP_013389564.1"/>
    </source>
</evidence>
<dbReference type="Gene3D" id="2.40.50.140">
    <property type="entry name" value="Nucleic acid-binding proteins"/>
    <property type="match status" value="1"/>
</dbReference>
<dbReference type="GO" id="GO:0005737">
    <property type="term" value="C:cytoplasm"/>
    <property type="evidence" value="ECO:0007669"/>
    <property type="project" value="UniProtKB-SubCell"/>
</dbReference>
<protein>
    <recommendedName>
        <fullName evidence="12">28S rRNA (uridine-N(3))-methyltransferase</fullName>
    </recommendedName>
    <alternativeName>
        <fullName evidence="7">Centromere protein 32</fullName>
    </alternativeName>
    <alternativeName>
        <fullName evidence="9">Kinetochore-associated protein</fullName>
    </alternativeName>
    <alternativeName>
        <fullName evidence="8">SPOUT domain-containing methyltransferase 1</fullName>
    </alternativeName>
</protein>
<dbReference type="InterPro" id="IPR012340">
    <property type="entry name" value="NA-bd_OB-fold"/>
</dbReference>
<evidence type="ECO:0000256" key="10">
    <source>
        <dbReference type="ARBA" id="ARBA00093228"/>
    </source>
</evidence>
<evidence type="ECO:0000256" key="6">
    <source>
        <dbReference type="ARBA" id="ARBA00062137"/>
    </source>
</evidence>
<dbReference type="SUPFAM" id="SSF75217">
    <property type="entry name" value="alpha/beta knot"/>
    <property type="match status" value="1"/>
</dbReference>
<keyword evidence="3" id="KW-0963">Cytoplasm</keyword>
<dbReference type="RefSeq" id="XP_013389564.1">
    <property type="nucleotide sequence ID" value="XM_013534110.2"/>
</dbReference>
<sequence length="364" mass="41147">MDSFQDYKKSTEQINHKNWKEIKAQRRKWKEEKLLSELEKHKKRKTDDDPKNKEKKEEDAITRTVSIALPGSILDNAQSPELRTYLAGQIARAAVVFRVDEVIIFDETGSAENTTSGSYTGVGKKGHANVQLARILQYLECPQYLRKSLFPQHTDLQYAGLLNPLDCPHHMRAEDECNYREGVVLDKPVKEGKGSYVNIGLKKECQVDLQLQTGVRVTVKLKSTQSDKKTLKGKVVPPSVPRQKEDLYWGYSVRLADSLSSVFTESPYDGGYDLMIGTSERGENVDTLKMKDFRHLLIVYGGVQGLEASLEVDTKLDIEDPSLLFDHYLNTCPGQGSRTIRTEEAILITMSALRPHIQRISSTS</sequence>
<keyword evidence="14" id="KW-1185">Reference proteome</keyword>
<dbReference type="InterPro" id="IPR029026">
    <property type="entry name" value="tRNA_m1G_MTases_N"/>
</dbReference>
<organism evidence="14 15">
    <name type="scientific">Lingula anatina</name>
    <name type="common">Brachiopod</name>
    <name type="synonym">Lingula unguis</name>
    <dbReference type="NCBI Taxonomy" id="7574"/>
    <lineage>
        <taxon>Eukaryota</taxon>
        <taxon>Metazoa</taxon>
        <taxon>Spiralia</taxon>
        <taxon>Lophotrochozoa</taxon>
        <taxon>Brachiopoda</taxon>
        <taxon>Linguliformea</taxon>
        <taxon>Lingulata</taxon>
        <taxon>Lingulida</taxon>
        <taxon>Linguloidea</taxon>
        <taxon>Lingulidae</taxon>
        <taxon>Lingula</taxon>
    </lineage>
</organism>
<keyword evidence="4 15" id="KW-0489">Methyltransferase</keyword>
<dbReference type="AlphaFoldDB" id="A0A1S3HWX6"/>
<comment type="similarity">
    <text evidence="2">Belongs to the class IV-like SAM-binding methyltransferase superfamily.</text>
</comment>
<dbReference type="FunFam" id="2.40.50.140:FF:000170">
    <property type="entry name" value="SPOUT domain containing methyltransferase 1"/>
    <property type="match status" value="1"/>
</dbReference>
<dbReference type="PANTHER" id="PTHR12150">
    <property type="entry name" value="CLASS IV SAM-BINDING METHYLTRANSFERASE-RELATED"/>
    <property type="match status" value="1"/>
</dbReference>
<dbReference type="InterPro" id="IPR029028">
    <property type="entry name" value="Alpha/beta_knot_MTases"/>
</dbReference>
<evidence type="ECO:0000256" key="9">
    <source>
        <dbReference type="ARBA" id="ARBA00079311"/>
    </source>
</evidence>
<dbReference type="InParanoid" id="A0A1S3HWX6"/>
<evidence type="ECO:0000256" key="5">
    <source>
        <dbReference type="ARBA" id="ARBA00022679"/>
    </source>
</evidence>
<dbReference type="Pfam" id="PF02598">
    <property type="entry name" value="Methyltrn_RNA_3"/>
    <property type="match status" value="1"/>
</dbReference>
<dbReference type="SUPFAM" id="SSF50249">
    <property type="entry name" value="Nucleic acid-binding proteins"/>
    <property type="match status" value="1"/>
</dbReference>
<comment type="function">
    <text evidence="11">S-adenosyl-L-methionine-dependent methyltransferase that specifically methylates the N3 position of a uridine in 28S rRNA. Required for association of the centrosomes with the poles of the bipolar mitotic spindle during metaphase. Also involved in chromosome alignment. May promote centrosome maturation probably by recruiting A-kinase anchor protein AKAP9 to centrosomes in early mitosis. Binds specifically to miRNA MIR145 hairpin, regulates MIR145 expression at a postranscriptional level.</text>
</comment>
<dbReference type="GO" id="GO:0008168">
    <property type="term" value="F:methyltransferase activity"/>
    <property type="evidence" value="ECO:0007669"/>
    <property type="project" value="UniProtKB-KW"/>
</dbReference>
<evidence type="ECO:0000313" key="14">
    <source>
        <dbReference type="Proteomes" id="UP000085678"/>
    </source>
</evidence>
<reference evidence="15" key="1">
    <citation type="submission" date="2025-08" db="UniProtKB">
        <authorList>
            <consortium name="RefSeq"/>
        </authorList>
    </citation>
    <scope>IDENTIFICATION</scope>
    <source>
        <tissue evidence="15">Gonads</tissue>
    </source>
</reference>
<evidence type="ECO:0000256" key="2">
    <source>
        <dbReference type="ARBA" id="ARBA00009841"/>
    </source>
</evidence>
<dbReference type="STRING" id="7574.A0A1S3HWX6"/>
<dbReference type="GO" id="GO:0032259">
    <property type="term" value="P:methylation"/>
    <property type="evidence" value="ECO:0007669"/>
    <property type="project" value="UniProtKB-KW"/>
</dbReference>
<dbReference type="Proteomes" id="UP000085678">
    <property type="component" value="Unplaced"/>
</dbReference>
<feature type="region of interest" description="Disordered" evidence="13">
    <location>
        <begin position="36"/>
        <end position="59"/>
    </location>
</feature>
<evidence type="ECO:0000256" key="7">
    <source>
        <dbReference type="ARBA" id="ARBA00075627"/>
    </source>
</evidence>
<dbReference type="PANTHER" id="PTHR12150:SF13">
    <property type="entry name" value="METHYLTRANSFERASE C9ORF114-RELATED"/>
    <property type="match status" value="1"/>
</dbReference>
<comment type="subunit">
    <text evidence="6">Interacts with INCA1.</text>
</comment>
<evidence type="ECO:0000256" key="12">
    <source>
        <dbReference type="ARBA" id="ARBA00093639"/>
    </source>
</evidence>
<dbReference type="CDD" id="cd18086">
    <property type="entry name" value="HsC9orf114-like"/>
    <property type="match status" value="1"/>
</dbReference>
<evidence type="ECO:0000256" key="4">
    <source>
        <dbReference type="ARBA" id="ARBA00022603"/>
    </source>
</evidence>
<dbReference type="OrthoDB" id="361029at2759"/>
<evidence type="ECO:0000256" key="13">
    <source>
        <dbReference type="SAM" id="MobiDB-lite"/>
    </source>
</evidence>
<dbReference type="FunCoup" id="A0A1S3HWX6">
    <property type="interactions" value="1056"/>
</dbReference>
<dbReference type="Gene3D" id="3.40.1280.10">
    <property type="match status" value="1"/>
</dbReference>
<comment type="catalytic activity">
    <reaction evidence="10">
        <text>uridine in 28S rRNA + S-adenosyl-L-methionine = N(3)-methyluridine in 28S rRNA + S-adenosyl-L-homocysteine + H(+)</text>
        <dbReference type="Rhea" id="RHEA:83635"/>
        <dbReference type="Rhea" id="RHEA-COMP:20178"/>
        <dbReference type="Rhea" id="RHEA-COMP:20181"/>
        <dbReference type="ChEBI" id="CHEBI:15378"/>
        <dbReference type="ChEBI" id="CHEBI:57856"/>
        <dbReference type="ChEBI" id="CHEBI:59789"/>
        <dbReference type="ChEBI" id="CHEBI:65315"/>
        <dbReference type="ChEBI" id="CHEBI:74502"/>
    </reaction>
    <physiologicalReaction direction="left-to-right" evidence="10">
        <dbReference type="Rhea" id="RHEA:83636"/>
    </physiologicalReaction>
</comment>